<gene>
    <name evidence="3" type="ORF">BpHYR1_038258</name>
</gene>
<dbReference type="GO" id="GO:0070898">
    <property type="term" value="P:RNA polymerase III preinitiation complex assembly"/>
    <property type="evidence" value="ECO:0007669"/>
    <property type="project" value="TreeGrafter"/>
</dbReference>
<dbReference type="SUPFAM" id="SSF46689">
    <property type="entry name" value="Homeodomain-like"/>
    <property type="match status" value="1"/>
</dbReference>
<feature type="compositionally biased region" description="Basic and acidic residues" evidence="1">
    <location>
        <begin position="45"/>
        <end position="60"/>
    </location>
</feature>
<dbReference type="GO" id="GO:0000126">
    <property type="term" value="C:transcription factor TFIIIB complex"/>
    <property type="evidence" value="ECO:0007669"/>
    <property type="project" value="TreeGrafter"/>
</dbReference>
<dbReference type="SMART" id="SM00717">
    <property type="entry name" value="SANT"/>
    <property type="match status" value="1"/>
</dbReference>
<feature type="compositionally biased region" description="Basic residues" evidence="1">
    <location>
        <begin position="459"/>
        <end position="469"/>
    </location>
</feature>
<dbReference type="OrthoDB" id="272624at2759"/>
<dbReference type="EMBL" id="REGN01003481">
    <property type="protein sequence ID" value="RNA22361.1"/>
    <property type="molecule type" value="Genomic_DNA"/>
</dbReference>
<dbReference type="InterPro" id="IPR001005">
    <property type="entry name" value="SANT/Myb"/>
</dbReference>
<dbReference type="Pfam" id="PF15963">
    <property type="entry name" value="Myb_DNA-bind_7"/>
    <property type="match status" value="1"/>
</dbReference>
<dbReference type="PANTHER" id="PTHR22929:SF0">
    <property type="entry name" value="TRANSCRIPTION FACTOR TFIIIB COMPONENT B'' HOMOLOG"/>
    <property type="match status" value="1"/>
</dbReference>
<sequence>MSEDGSSNQNKPSAPVRYRSRFPKAQPNLAVSSGLARIRRISGHYPDKKEEVKKESENIEKNVSSPSIPLTRQLVESILSPKIFTQEEESAKSPIKTVEETSVPSPSANTTFRQQINVQTPSPAQQYHIPHSVPGSPSGAVPVASVLNSHVQVYKPQFSKEHIMNIIKHKAMQKLKKIESENLKEKRKKNKKSSILFKTVQEQSVNENQSGEKIDRSKLRMKDFLYYNPRGSKKTESNEAVPDAIGEQKLCSISRSNSCVSLALNSENDTTDTPESVSSKSSTIYSAIRPTQSPVSLAPQLRISDDGTIVINEESLVIQRQEPEPIYESTVVESEHGDNLTYNSYRKFHHTKKWTERETAKFYKALSMVGTDFTMIQKFFPHRNRDEIKRKFKREEKINQAFIDKILSKTVSIDLSFFVSSSGEEDEKIQAKNKKSQNLSSDQINRSNSSNSLNESEKKKKTKLKRIQKRTFVESESESELTCKKISPDSEQNQELCSIGCDQVNLEIDSNVEKLPPCTSLFENNSQAKNKKSQNLSSDRINRSNISNSLNESEKKKKTKLKRIQKRTFVESESESELTCKKISPDSEQNQELCSIGCDQVNLEIDSNVEKLPPCTSLFENNSQALEVINQQIIRDTFEPRPSESDNESIELVFDLDNQIINEKRSKQSDQNENDEGEEGEIILDLDNNTIIHNHWGGSSITIQKLNDDEK</sequence>
<feature type="region of interest" description="Disordered" evidence="1">
    <location>
        <begin position="431"/>
        <end position="471"/>
    </location>
</feature>
<feature type="compositionally biased region" description="Low complexity" evidence="1">
    <location>
        <begin position="525"/>
        <end position="551"/>
    </location>
</feature>
<dbReference type="PANTHER" id="PTHR22929">
    <property type="entry name" value="RNA POLYMERASE III TRANSCRIPTION INITIATION FACTOR B"/>
    <property type="match status" value="1"/>
</dbReference>
<feature type="region of interest" description="Disordered" evidence="1">
    <location>
        <begin position="525"/>
        <end position="558"/>
    </location>
</feature>
<dbReference type="AlphaFoldDB" id="A0A3M7RFT6"/>
<feature type="compositionally biased region" description="Polar residues" evidence="1">
    <location>
        <begin position="1"/>
        <end position="12"/>
    </location>
</feature>
<proteinExistence type="predicted"/>
<evidence type="ECO:0000256" key="1">
    <source>
        <dbReference type="SAM" id="MobiDB-lite"/>
    </source>
</evidence>
<protein>
    <submittedName>
        <fullName evidence="3">Transcription factor TFIIIB component B-like protein</fullName>
    </submittedName>
</protein>
<reference evidence="3 4" key="1">
    <citation type="journal article" date="2018" name="Sci. Rep.">
        <title>Genomic signatures of local adaptation to the degree of environmental predictability in rotifers.</title>
        <authorList>
            <person name="Franch-Gras L."/>
            <person name="Hahn C."/>
            <person name="Garcia-Roger E.M."/>
            <person name="Carmona M.J."/>
            <person name="Serra M."/>
            <person name="Gomez A."/>
        </authorList>
    </citation>
    <scope>NUCLEOTIDE SEQUENCE [LARGE SCALE GENOMIC DNA]</scope>
    <source>
        <strain evidence="3">HYR1</strain>
    </source>
</reference>
<evidence type="ECO:0000259" key="2">
    <source>
        <dbReference type="SMART" id="SM00717"/>
    </source>
</evidence>
<comment type="caution">
    <text evidence="3">The sequence shown here is derived from an EMBL/GenBank/DDBJ whole genome shotgun (WGS) entry which is preliminary data.</text>
</comment>
<evidence type="ECO:0000313" key="3">
    <source>
        <dbReference type="EMBL" id="RNA22361.1"/>
    </source>
</evidence>
<dbReference type="STRING" id="10195.A0A3M7RFT6"/>
<feature type="domain" description="Myb-like" evidence="2">
    <location>
        <begin position="350"/>
        <end position="398"/>
    </location>
</feature>
<feature type="region of interest" description="Disordered" evidence="1">
    <location>
        <begin position="87"/>
        <end position="109"/>
    </location>
</feature>
<feature type="compositionally biased region" description="Polar residues" evidence="1">
    <location>
        <begin position="100"/>
        <end position="109"/>
    </location>
</feature>
<dbReference type="CDD" id="cd00167">
    <property type="entry name" value="SANT"/>
    <property type="match status" value="1"/>
</dbReference>
<dbReference type="InterPro" id="IPR039467">
    <property type="entry name" value="TFIIIB_B''_Myb"/>
</dbReference>
<evidence type="ECO:0000313" key="4">
    <source>
        <dbReference type="Proteomes" id="UP000276133"/>
    </source>
</evidence>
<dbReference type="Proteomes" id="UP000276133">
    <property type="component" value="Unassembled WGS sequence"/>
</dbReference>
<dbReference type="InterPro" id="IPR009057">
    <property type="entry name" value="Homeodomain-like_sf"/>
</dbReference>
<feature type="compositionally biased region" description="Low complexity" evidence="1">
    <location>
        <begin position="443"/>
        <end position="454"/>
    </location>
</feature>
<feature type="region of interest" description="Disordered" evidence="1">
    <location>
        <begin position="43"/>
        <end position="66"/>
    </location>
</feature>
<dbReference type="GO" id="GO:0001156">
    <property type="term" value="F:TFIIIC-class transcription factor complex binding"/>
    <property type="evidence" value="ECO:0007669"/>
    <property type="project" value="TreeGrafter"/>
</dbReference>
<organism evidence="3 4">
    <name type="scientific">Brachionus plicatilis</name>
    <name type="common">Marine rotifer</name>
    <name type="synonym">Brachionus muelleri</name>
    <dbReference type="NCBI Taxonomy" id="10195"/>
    <lineage>
        <taxon>Eukaryota</taxon>
        <taxon>Metazoa</taxon>
        <taxon>Spiralia</taxon>
        <taxon>Gnathifera</taxon>
        <taxon>Rotifera</taxon>
        <taxon>Eurotatoria</taxon>
        <taxon>Monogononta</taxon>
        <taxon>Pseudotrocha</taxon>
        <taxon>Ploima</taxon>
        <taxon>Brachionidae</taxon>
        <taxon>Brachionus</taxon>
    </lineage>
</organism>
<dbReference type="Gene3D" id="1.10.10.60">
    <property type="entry name" value="Homeodomain-like"/>
    <property type="match status" value="1"/>
</dbReference>
<name>A0A3M7RFT6_BRAPC</name>
<keyword evidence="4" id="KW-1185">Reference proteome</keyword>
<feature type="region of interest" description="Disordered" evidence="1">
    <location>
        <begin position="1"/>
        <end position="28"/>
    </location>
</feature>
<accession>A0A3M7RFT6</accession>